<proteinExistence type="predicted"/>
<evidence type="ECO:0000259" key="2">
    <source>
        <dbReference type="PROSITE" id="PS51736"/>
    </source>
</evidence>
<dbReference type="InterPro" id="IPR036162">
    <property type="entry name" value="Resolvase-like_N_sf"/>
</dbReference>
<dbReference type="PROSITE" id="PS51737">
    <property type="entry name" value="RECOMBINASE_DNA_BIND"/>
    <property type="match status" value="1"/>
</dbReference>
<keyword evidence="1" id="KW-0175">Coiled coil</keyword>
<dbReference type="STRING" id="237682.SAMN05421676_10250"/>
<dbReference type="InterPro" id="IPR011109">
    <property type="entry name" value="DNA_bind_recombinase_dom"/>
</dbReference>
<dbReference type="Pfam" id="PF13408">
    <property type="entry name" value="Zn_ribbon_recom"/>
    <property type="match status" value="1"/>
</dbReference>
<dbReference type="RefSeq" id="WP_177167151.1">
    <property type="nucleotide sequence ID" value="NZ_FOHJ01000002.1"/>
</dbReference>
<dbReference type="SMART" id="SM00857">
    <property type="entry name" value="Resolvase"/>
    <property type="match status" value="1"/>
</dbReference>
<dbReference type="CDD" id="cd00338">
    <property type="entry name" value="Ser_Recombinase"/>
    <property type="match status" value="1"/>
</dbReference>
<organism evidence="4 5">
    <name type="scientific">Salinibacillus kushneri</name>
    <dbReference type="NCBI Taxonomy" id="237682"/>
    <lineage>
        <taxon>Bacteria</taxon>
        <taxon>Bacillati</taxon>
        <taxon>Bacillota</taxon>
        <taxon>Bacilli</taxon>
        <taxon>Bacillales</taxon>
        <taxon>Bacillaceae</taxon>
        <taxon>Salinibacillus</taxon>
    </lineage>
</organism>
<feature type="domain" description="Resolvase/invertase-type recombinase catalytic" evidence="2">
    <location>
        <begin position="3"/>
        <end position="159"/>
    </location>
</feature>
<accession>A0A1I0A697</accession>
<dbReference type="EMBL" id="FOHJ01000002">
    <property type="protein sequence ID" value="SES89647.1"/>
    <property type="molecule type" value="Genomic_DNA"/>
</dbReference>
<dbReference type="InterPro" id="IPR025827">
    <property type="entry name" value="Zn_ribbon_recom_dom"/>
</dbReference>
<evidence type="ECO:0000313" key="5">
    <source>
        <dbReference type="Proteomes" id="UP000199095"/>
    </source>
</evidence>
<feature type="domain" description="Recombinase" evidence="3">
    <location>
        <begin position="165"/>
        <end position="286"/>
    </location>
</feature>
<evidence type="ECO:0000259" key="3">
    <source>
        <dbReference type="PROSITE" id="PS51737"/>
    </source>
</evidence>
<dbReference type="InterPro" id="IPR038109">
    <property type="entry name" value="DNA_bind_recomb_sf"/>
</dbReference>
<dbReference type="Pfam" id="PF07508">
    <property type="entry name" value="Recombinase"/>
    <property type="match status" value="1"/>
</dbReference>
<protein>
    <submittedName>
        <fullName evidence="4">Site-specific DNA recombinase</fullName>
    </submittedName>
</protein>
<keyword evidence="5" id="KW-1185">Reference proteome</keyword>
<dbReference type="Gene3D" id="3.40.50.1390">
    <property type="entry name" value="Resolvase, N-terminal catalytic domain"/>
    <property type="match status" value="1"/>
</dbReference>
<evidence type="ECO:0000313" key="4">
    <source>
        <dbReference type="EMBL" id="SES89647.1"/>
    </source>
</evidence>
<dbReference type="AlphaFoldDB" id="A0A1I0A697"/>
<dbReference type="InterPro" id="IPR050639">
    <property type="entry name" value="SSR_resolvase"/>
</dbReference>
<dbReference type="PROSITE" id="PS51736">
    <property type="entry name" value="RECOMBINASES_3"/>
    <property type="match status" value="1"/>
</dbReference>
<dbReference type="GO" id="GO:0000150">
    <property type="term" value="F:DNA strand exchange activity"/>
    <property type="evidence" value="ECO:0007669"/>
    <property type="project" value="InterPro"/>
</dbReference>
<sequence length="583" mass="68094">MKKAVGYIRVSDMGPKAKVNLKESQETQLSHIKNYCEQKGYELVEVYEDLDYSGGTSKRPAFQQMFNEIKHKDNDYDVIVVYSLSRFARNLKDLLVHIDIMEEHNVEFASATEEFLRTDNYMGTFMINILGAIAELQRMQIAETVRDNMIGIARSKGRFLGGIAPLGYNINPKTKKYEINNEEADVVETIFNMYLEGKGIDTITQHLIRERALGREKYSKSTIRSILVNPIYTGDLHYNRRKNIGEDRKKWNGEDQWIVNEDSHTPIISKKIFNEVQKLMKEKSNNNPFRNKHKGSKHLLSGILTCGNCGNHYFANAKLNGSGNKYEYYICSGKQRHSRAFCQAKGIRVDKIDPLLIDSMNHIINQDMLLKLFNKQFEEYTSSSKKKLSEKLNLERQKNKIQEQINRLVKKVIESDDKRLEEIYEENMIELKEKSEELQIEIENFDEDDMYNIESLEAFKKMLVKGDKFELTMDFVKMLDKELQRDIVSRFIDKVIVEELENGNSKLTVKYKIEMEDLQIVKKINKVKVKEDFDERREIFNKILNHVAHCGYDDYTGPPVSLDKNELILKIIKHSQMLIHQCL</sequence>
<name>A0A1I0A697_9BACI</name>
<reference evidence="5" key="1">
    <citation type="submission" date="2016-10" db="EMBL/GenBank/DDBJ databases">
        <authorList>
            <person name="Varghese N."/>
            <person name="Submissions S."/>
        </authorList>
    </citation>
    <scope>NUCLEOTIDE SEQUENCE [LARGE SCALE GENOMIC DNA]</scope>
    <source>
        <strain evidence="5">CGMCC 1.3566</strain>
    </source>
</reference>
<dbReference type="InterPro" id="IPR006119">
    <property type="entry name" value="Resolv_N"/>
</dbReference>
<dbReference type="SUPFAM" id="SSF53041">
    <property type="entry name" value="Resolvase-like"/>
    <property type="match status" value="1"/>
</dbReference>
<evidence type="ECO:0000256" key="1">
    <source>
        <dbReference type="SAM" id="Coils"/>
    </source>
</evidence>
<dbReference type="PANTHER" id="PTHR30461">
    <property type="entry name" value="DNA-INVERTASE FROM LAMBDOID PROPHAGE"/>
    <property type="match status" value="1"/>
</dbReference>
<dbReference type="Pfam" id="PF00239">
    <property type="entry name" value="Resolvase"/>
    <property type="match status" value="1"/>
</dbReference>
<gene>
    <name evidence="4" type="ORF">SAMN05421676_10250</name>
</gene>
<feature type="coiled-coil region" evidence="1">
    <location>
        <begin position="384"/>
        <end position="448"/>
    </location>
</feature>
<dbReference type="PANTHER" id="PTHR30461:SF23">
    <property type="entry name" value="DNA RECOMBINASE-RELATED"/>
    <property type="match status" value="1"/>
</dbReference>
<dbReference type="Gene3D" id="3.90.1750.20">
    <property type="entry name" value="Putative Large Serine Recombinase, Chain B, Domain 2"/>
    <property type="match status" value="1"/>
</dbReference>
<dbReference type="Proteomes" id="UP000199095">
    <property type="component" value="Unassembled WGS sequence"/>
</dbReference>
<dbReference type="GO" id="GO:0003677">
    <property type="term" value="F:DNA binding"/>
    <property type="evidence" value="ECO:0007669"/>
    <property type="project" value="InterPro"/>
</dbReference>